<dbReference type="Proteomes" id="UP000001353">
    <property type="component" value="Chromosome"/>
</dbReference>
<name>F7ZLI7_ROSLO</name>
<evidence type="ECO:0000313" key="2">
    <source>
        <dbReference type="Proteomes" id="UP000001353"/>
    </source>
</evidence>
<dbReference type="KEGG" id="rli:RLO149_c008200"/>
<protein>
    <submittedName>
        <fullName evidence="1">Uncharacterized protein</fullName>
    </submittedName>
</protein>
<keyword evidence="2" id="KW-1185">Reference proteome</keyword>
<dbReference type="EMBL" id="CP002623">
    <property type="protein sequence ID" value="AEI92847.1"/>
    <property type="molecule type" value="Genomic_DNA"/>
</dbReference>
<dbReference type="HOGENOM" id="CLU_2828532_0_0_5"/>
<sequence>MTGLELRHWLQCVSTAPGKQAVRALCVQLFNRTNRGIVPTVFGKRLTCHGKPIFAQTSNAAHNRMV</sequence>
<evidence type="ECO:0000313" key="1">
    <source>
        <dbReference type="EMBL" id="AEI92847.1"/>
    </source>
</evidence>
<proteinExistence type="predicted"/>
<dbReference type="STRING" id="391595.RLO149_c008200"/>
<reference evidence="1 2" key="1">
    <citation type="journal article" date="2011" name="BMC Genomics">
        <title>Comparative genome analysis and genome-guided physiological analysis of Roseobacter litoralis.</title>
        <authorList>
            <person name="Kalhoefer D."/>
            <person name="Thole S."/>
            <person name="Voget S."/>
            <person name="Lehmann R."/>
            <person name="Liesegang H."/>
            <person name="Wollher A."/>
            <person name="Daniel R."/>
            <person name="Simon M."/>
            <person name="Brinkhoff T."/>
        </authorList>
    </citation>
    <scope>NUCLEOTIDE SEQUENCE [LARGE SCALE GENOMIC DNA]</scope>
    <source>
        <strain evidence="2">ATCC 49566 / DSM 6996 / JCM 21268 / NBRC 15278 / OCh 149</strain>
    </source>
</reference>
<dbReference type="AlphaFoldDB" id="F7ZLI7"/>
<accession>F7ZLI7</accession>
<organism evidence="1 2">
    <name type="scientific">Roseobacter litoralis (strain ATCC 49566 / DSM 6996 / JCM 21268 / NBRC 15278 / OCh 149)</name>
    <dbReference type="NCBI Taxonomy" id="391595"/>
    <lineage>
        <taxon>Bacteria</taxon>
        <taxon>Pseudomonadati</taxon>
        <taxon>Pseudomonadota</taxon>
        <taxon>Alphaproteobacteria</taxon>
        <taxon>Rhodobacterales</taxon>
        <taxon>Roseobacteraceae</taxon>
        <taxon>Roseobacter</taxon>
    </lineage>
</organism>
<gene>
    <name evidence="1" type="ordered locus">RLO149_c008200</name>
</gene>